<feature type="compositionally biased region" description="Polar residues" evidence="1">
    <location>
        <begin position="10"/>
        <end position="23"/>
    </location>
</feature>
<feature type="compositionally biased region" description="Basic and acidic residues" evidence="1">
    <location>
        <begin position="56"/>
        <end position="65"/>
    </location>
</feature>
<dbReference type="Proteomes" id="UP000185511">
    <property type="component" value="Chromosome"/>
</dbReference>
<protein>
    <submittedName>
        <fullName evidence="2">Uncharacterized protein</fullName>
    </submittedName>
</protein>
<reference evidence="3" key="1">
    <citation type="submission" date="2016-06" db="EMBL/GenBank/DDBJ databases">
        <title>Complete genome sequence of Actinoalloteichus fjordicus DSM 46855 (=ADI127-17), type strain of the new species Actinoalloteichus fjordicus.</title>
        <authorList>
            <person name="Ruckert C."/>
            <person name="Nouioui I."/>
            <person name="Willmese J."/>
            <person name="van Wezel G."/>
            <person name="Klenk H.-P."/>
            <person name="Kalinowski J."/>
            <person name="Zotchev S.B."/>
        </authorList>
    </citation>
    <scope>NUCLEOTIDE SEQUENCE [LARGE SCALE GENOMIC DNA]</scope>
    <source>
        <strain evidence="3">ADI127-7</strain>
    </source>
</reference>
<evidence type="ECO:0000313" key="3">
    <source>
        <dbReference type="Proteomes" id="UP000185511"/>
    </source>
</evidence>
<feature type="compositionally biased region" description="Low complexity" evidence="1">
    <location>
        <begin position="68"/>
        <end position="81"/>
    </location>
</feature>
<dbReference type="KEGG" id="acad:UA74_23520"/>
<evidence type="ECO:0000256" key="1">
    <source>
        <dbReference type="SAM" id="MobiDB-lite"/>
    </source>
</evidence>
<gene>
    <name evidence="2" type="ORF">UA74_23520</name>
</gene>
<feature type="compositionally biased region" description="Low complexity" evidence="1">
    <location>
        <begin position="26"/>
        <end position="35"/>
    </location>
</feature>
<evidence type="ECO:0000313" key="2">
    <source>
        <dbReference type="EMBL" id="APU16722.1"/>
    </source>
</evidence>
<proteinExistence type="predicted"/>
<feature type="region of interest" description="Disordered" evidence="1">
    <location>
        <begin position="1"/>
        <end position="185"/>
    </location>
</feature>
<dbReference type="EMBL" id="CP016076">
    <property type="protein sequence ID" value="APU16722.1"/>
    <property type="molecule type" value="Genomic_DNA"/>
</dbReference>
<keyword evidence="3" id="KW-1185">Reference proteome</keyword>
<accession>A0AAC9LFL5</accession>
<organism evidence="2 3">
    <name type="scientific">Actinoalloteichus fjordicus</name>
    <dbReference type="NCBI Taxonomy" id="1612552"/>
    <lineage>
        <taxon>Bacteria</taxon>
        <taxon>Bacillati</taxon>
        <taxon>Actinomycetota</taxon>
        <taxon>Actinomycetes</taxon>
        <taxon>Pseudonocardiales</taxon>
        <taxon>Pseudonocardiaceae</taxon>
        <taxon>Actinoalloteichus</taxon>
    </lineage>
</organism>
<dbReference type="AlphaFoldDB" id="A0AAC9LFL5"/>
<name>A0AAC9LFL5_9PSEU</name>
<sequence length="271" mass="28669">MRRIHDRESQPGSTNGSTASSPVGQDGADGSASAAPIPDESRIAANPTGTPAAEASTEKWIEEPRPPGLGRRPVRGGKPVVDSTSLIGGPVGGPAAHAGPPDRLDDVAAEIRQPGGPPQHASGRDADSPHSAPQAVPTHRPTGEPDAAAGLRGTGSDTARPGGVADSSVRGNEPADTADVDGAVPLFDHEEERRRHAQWQDLQVSFVDDPRRAVGDADALLAEVQRSLSNAVDEQRRELRSRWQHDGEVPTEDLRLTLRRYRSVVHQLLQH</sequence>